<dbReference type="Pfam" id="PF13416">
    <property type="entry name" value="SBP_bac_8"/>
    <property type="match status" value="1"/>
</dbReference>
<keyword evidence="3 5" id="KW-0732">Signal</keyword>
<sequence>MQRTSLSVLSLFVVVLAALLLVACGAPAGFGDSAKGLNLYAWSEYIPQKMLDQFTEKTGIRVNYDTFSSNEELLAKLQAGSSGYDVIIASDYTVDILKKQNRLEPLELAKLPNFTNIEATLKNPPYDPGNRHTVPYQWGTVGLAVDTAKVKRPITHWEDLWDPAFKGRVVLLDDEFEVLGMALQTLGFDKNTKDPVQLAKARAKLTQLRPNIKLFDSDSPKTALLSGEVWLGQVWNGEAALAQRENPAIRYFCPAEGCGIWHDNWAVPKGAPHKDAALAFIDYTMSPEAGILITQAFPYSNPNRAALELLKKADPKLYSTYMASPATNPGPAFLKAAQPVEDKAENTPLWDRTWTEVKSGT</sequence>
<protein>
    <submittedName>
        <fullName evidence="6">Spermidine/putrescine ABC transporter substrate-binding protein</fullName>
    </submittedName>
</protein>
<dbReference type="PANTHER" id="PTHR30222">
    <property type="entry name" value="SPERMIDINE/PUTRESCINE-BINDING PERIPLASMIC PROTEIN"/>
    <property type="match status" value="1"/>
</dbReference>
<dbReference type="CDD" id="cd13590">
    <property type="entry name" value="PBP2_PotD_PotF_like"/>
    <property type="match status" value="1"/>
</dbReference>
<accession>A0ABY3PIV7</accession>
<dbReference type="PANTHER" id="PTHR30222:SF17">
    <property type="entry name" value="SPERMIDINE_PUTRESCINE-BINDING PERIPLASMIC PROTEIN"/>
    <property type="match status" value="1"/>
</dbReference>
<comment type="subcellular location">
    <subcellularLocation>
        <location evidence="1">Periplasm</location>
    </subcellularLocation>
</comment>
<evidence type="ECO:0000256" key="1">
    <source>
        <dbReference type="ARBA" id="ARBA00004418"/>
    </source>
</evidence>
<feature type="signal peptide" evidence="5">
    <location>
        <begin position="1"/>
        <end position="28"/>
    </location>
</feature>
<dbReference type="PROSITE" id="PS51257">
    <property type="entry name" value="PROKAR_LIPOPROTEIN"/>
    <property type="match status" value="1"/>
</dbReference>
<keyword evidence="4" id="KW-0574">Periplasm</keyword>
<dbReference type="RefSeq" id="WP_230840494.1">
    <property type="nucleotide sequence ID" value="NZ_CP063845.1"/>
</dbReference>
<evidence type="ECO:0000256" key="4">
    <source>
        <dbReference type="ARBA" id="ARBA00022764"/>
    </source>
</evidence>
<dbReference type="PIRSF" id="PIRSF019574">
    <property type="entry name" value="Periplasmic_polyamine_BP"/>
    <property type="match status" value="1"/>
</dbReference>
<dbReference type="Proteomes" id="UP001054846">
    <property type="component" value="Chromosome"/>
</dbReference>
<organism evidence="6 7">
    <name type="scientific">Gloeobacter morelensis MG652769</name>
    <dbReference type="NCBI Taxonomy" id="2781736"/>
    <lineage>
        <taxon>Bacteria</taxon>
        <taxon>Bacillati</taxon>
        <taxon>Cyanobacteriota</taxon>
        <taxon>Cyanophyceae</taxon>
        <taxon>Gloeobacterales</taxon>
        <taxon>Gloeobacteraceae</taxon>
        <taxon>Gloeobacter</taxon>
        <taxon>Gloeobacter morelensis</taxon>
    </lineage>
</organism>
<evidence type="ECO:0000256" key="5">
    <source>
        <dbReference type="SAM" id="SignalP"/>
    </source>
</evidence>
<evidence type="ECO:0000256" key="3">
    <source>
        <dbReference type="ARBA" id="ARBA00022729"/>
    </source>
</evidence>
<dbReference type="PRINTS" id="PR00909">
    <property type="entry name" value="SPERMDNBNDNG"/>
</dbReference>
<dbReference type="Gene3D" id="3.40.190.10">
    <property type="entry name" value="Periplasmic binding protein-like II"/>
    <property type="match status" value="2"/>
</dbReference>
<dbReference type="EMBL" id="CP063845">
    <property type="protein sequence ID" value="UFP93477.1"/>
    <property type="molecule type" value="Genomic_DNA"/>
</dbReference>
<reference evidence="6 7" key="1">
    <citation type="journal article" date="2021" name="Genome Biol. Evol.">
        <title>Complete Genome Sequencing of a Novel Gloeobacter Species from a Waterfall Cave in Mexico.</title>
        <authorList>
            <person name="Saw J.H."/>
            <person name="Cardona T."/>
            <person name="Montejano G."/>
        </authorList>
    </citation>
    <scope>NUCLEOTIDE SEQUENCE [LARGE SCALE GENOMIC DNA]</scope>
    <source>
        <strain evidence="6">MG652769</strain>
    </source>
</reference>
<evidence type="ECO:0000256" key="2">
    <source>
        <dbReference type="ARBA" id="ARBA00022448"/>
    </source>
</evidence>
<feature type="chain" id="PRO_5045425007" evidence="5">
    <location>
        <begin position="29"/>
        <end position="361"/>
    </location>
</feature>
<keyword evidence="7" id="KW-1185">Reference proteome</keyword>
<dbReference type="SUPFAM" id="SSF53850">
    <property type="entry name" value="Periplasmic binding protein-like II"/>
    <property type="match status" value="1"/>
</dbReference>
<evidence type="ECO:0000313" key="6">
    <source>
        <dbReference type="EMBL" id="UFP93477.1"/>
    </source>
</evidence>
<name>A0ABY3PIV7_9CYAN</name>
<dbReference type="InterPro" id="IPR001188">
    <property type="entry name" value="Sperm_putr-bd"/>
</dbReference>
<gene>
    <name evidence="6" type="ORF">ISF26_16995</name>
</gene>
<dbReference type="InterPro" id="IPR006059">
    <property type="entry name" value="SBP"/>
</dbReference>
<proteinExistence type="predicted"/>
<keyword evidence="2" id="KW-0813">Transport</keyword>
<evidence type="ECO:0000313" key="7">
    <source>
        <dbReference type="Proteomes" id="UP001054846"/>
    </source>
</evidence>